<dbReference type="EMBL" id="CAJOAX010011494">
    <property type="protein sequence ID" value="CAF4094703.1"/>
    <property type="molecule type" value="Genomic_DNA"/>
</dbReference>
<dbReference type="AlphaFoldDB" id="A0A819IVU1"/>
<comment type="caution">
    <text evidence="1">The sequence shown here is derived from an EMBL/GenBank/DDBJ whole genome shotgun (WGS) entry which is preliminary data.</text>
</comment>
<evidence type="ECO:0000313" key="3">
    <source>
        <dbReference type="Proteomes" id="UP000663836"/>
    </source>
</evidence>
<name>A0A819IVU1_9BILA</name>
<dbReference type="Proteomes" id="UP000663823">
    <property type="component" value="Unassembled WGS sequence"/>
</dbReference>
<evidence type="ECO:0000313" key="1">
    <source>
        <dbReference type="EMBL" id="CAF3922314.1"/>
    </source>
</evidence>
<organism evidence="1 3">
    <name type="scientific">Rotaria sordida</name>
    <dbReference type="NCBI Taxonomy" id="392033"/>
    <lineage>
        <taxon>Eukaryota</taxon>
        <taxon>Metazoa</taxon>
        <taxon>Spiralia</taxon>
        <taxon>Gnathifera</taxon>
        <taxon>Rotifera</taxon>
        <taxon>Eurotatoria</taxon>
        <taxon>Bdelloidea</taxon>
        <taxon>Philodinida</taxon>
        <taxon>Philodinidae</taxon>
        <taxon>Rotaria</taxon>
    </lineage>
</organism>
<gene>
    <name evidence="1" type="ORF">JBS370_LOCUS21995</name>
    <name evidence="2" type="ORF">OTI717_LOCUS33853</name>
</gene>
<sequence length="102" mass="11932">MITPPNFYFSMDIPFTIFSTNSSQNSVRDLSEDNKAFLWHQFMLDVLLNIPHSPTPTQDTIRGCHLVNDYDGKNSIELKQNDIDLFQTTYTPDKAIYWFDYS</sequence>
<evidence type="ECO:0000313" key="2">
    <source>
        <dbReference type="EMBL" id="CAF4094703.1"/>
    </source>
</evidence>
<accession>A0A819IVU1</accession>
<dbReference type="EMBL" id="CAJOBD010003003">
    <property type="protein sequence ID" value="CAF3922314.1"/>
    <property type="molecule type" value="Genomic_DNA"/>
</dbReference>
<reference evidence="1" key="1">
    <citation type="submission" date="2021-02" db="EMBL/GenBank/DDBJ databases">
        <authorList>
            <person name="Nowell W R."/>
        </authorList>
    </citation>
    <scope>NUCLEOTIDE SEQUENCE</scope>
</reference>
<proteinExistence type="predicted"/>
<dbReference type="Proteomes" id="UP000663836">
    <property type="component" value="Unassembled WGS sequence"/>
</dbReference>
<protein>
    <submittedName>
        <fullName evidence="1">Uncharacterized protein</fullName>
    </submittedName>
</protein>